<dbReference type="Pfam" id="PF02709">
    <property type="entry name" value="Glyco_transf_7C"/>
    <property type="match status" value="1"/>
</dbReference>
<evidence type="ECO:0000313" key="4">
    <source>
        <dbReference type="EMBL" id="AUD06858.1"/>
    </source>
</evidence>
<dbReference type="CDD" id="cd06420">
    <property type="entry name" value="GT2_Chondriotin_Pol_N"/>
    <property type="match status" value="1"/>
</dbReference>
<dbReference type="GO" id="GO:0016740">
    <property type="term" value="F:transferase activity"/>
    <property type="evidence" value="ECO:0007669"/>
    <property type="project" value="UniProtKB-KW"/>
</dbReference>
<evidence type="ECO:0000256" key="1">
    <source>
        <dbReference type="ARBA" id="ARBA00022679"/>
    </source>
</evidence>
<organism evidence="4 5">
    <name type="scientific">Spirosoma pollinicola</name>
    <dbReference type="NCBI Taxonomy" id="2057025"/>
    <lineage>
        <taxon>Bacteria</taxon>
        <taxon>Pseudomonadati</taxon>
        <taxon>Bacteroidota</taxon>
        <taxon>Cytophagia</taxon>
        <taxon>Cytophagales</taxon>
        <taxon>Cytophagaceae</taxon>
        <taxon>Spirosoma</taxon>
    </lineage>
</organism>
<protein>
    <submittedName>
        <fullName evidence="4">Glycosyl transferase family 2</fullName>
    </submittedName>
</protein>
<dbReference type="InterPro" id="IPR029044">
    <property type="entry name" value="Nucleotide-diphossugar_trans"/>
</dbReference>
<feature type="domain" description="Glycosyltransferase 2-like" evidence="2">
    <location>
        <begin position="11"/>
        <end position="119"/>
    </location>
</feature>
<evidence type="ECO:0000313" key="5">
    <source>
        <dbReference type="Proteomes" id="UP000232883"/>
    </source>
</evidence>
<dbReference type="RefSeq" id="WP_100993392.1">
    <property type="nucleotide sequence ID" value="NZ_CP025096.1"/>
</dbReference>
<dbReference type="Pfam" id="PF00535">
    <property type="entry name" value="Glycos_transf_2"/>
    <property type="match status" value="1"/>
</dbReference>
<dbReference type="KEGG" id="spir:CWM47_36425"/>
<dbReference type="InterPro" id="IPR027791">
    <property type="entry name" value="Galactosyl_T_C"/>
</dbReference>
<dbReference type="PANTHER" id="PTHR43685">
    <property type="entry name" value="GLYCOSYLTRANSFERASE"/>
    <property type="match status" value="1"/>
</dbReference>
<dbReference type="SUPFAM" id="SSF53448">
    <property type="entry name" value="Nucleotide-diphospho-sugar transferases"/>
    <property type="match status" value="1"/>
</dbReference>
<dbReference type="PANTHER" id="PTHR43685:SF3">
    <property type="entry name" value="SLR2126 PROTEIN"/>
    <property type="match status" value="1"/>
</dbReference>
<dbReference type="InterPro" id="IPR001173">
    <property type="entry name" value="Glyco_trans_2-like"/>
</dbReference>
<keyword evidence="1 4" id="KW-0808">Transferase</keyword>
<proteinExistence type="predicted"/>
<dbReference type="OrthoDB" id="9815923at2"/>
<evidence type="ECO:0000259" key="2">
    <source>
        <dbReference type="Pfam" id="PF00535"/>
    </source>
</evidence>
<accession>A0A2K8ZAF3</accession>
<keyword evidence="5" id="KW-1185">Reference proteome</keyword>
<evidence type="ECO:0000259" key="3">
    <source>
        <dbReference type="Pfam" id="PF02709"/>
    </source>
</evidence>
<sequence>MRKRTAITTCSVLVATYNRPDALTHCLNSLFRQSRLPNEIIVCDDGSRDETRQVILALQVRSPVPLLHIWQADQGFKLAQIRNKGIAMATGSYLIQIDGDVILHPQFVADQLRVAKAGSFYSGNQFLLTQQQTNQLLANPRTHSPTSLKQIRLTWHRMWVPFLQKPFARFYHWNEHYRYVIGCNMAFWRADLLAVNGYDERFTGWGWEDTDLAIRLIQLGRRLRFIRFGAIQYHLYHSPSSRSDEEPNRLQALANRDAHVVYCQTGLAQYLSVVSLGNDYSTLPP</sequence>
<reference evidence="4 5" key="1">
    <citation type="submission" date="2017-11" db="EMBL/GenBank/DDBJ databases">
        <title>Taxonomic description and genome sequences of Spirosoma HA7 sp. nov., isolated from pollen microhabitat of Corylus avellana.</title>
        <authorList>
            <person name="Ambika Manirajan B."/>
            <person name="Suarez C."/>
            <person name="Ratering S."/>
            <person name="Geissler-Plaum R."/>
            <person name="Cardinale M."/>
            <person name="Sylvia S."/>
        </authorList>
    </citation>
    <scope>NUCLEOTIDE SEQUENCE [LARGE SCALE GENOMIC DNA]</scope>
    <source>
        <strain evidence="4 5">HA7</strain>
    </source>
</reference>
<dbReference type="InterPro" id="IPR050834">
    <property type="entry name" value="Glycosyltransf_2"/>
</dbReference>
<gene>
    <name evidence="4" type="ORF">CWM47_36425</name>
</gene>
<dbReference type="Proteomes" id="UP000232883">
    <property type="component" value="Chromosome"/>
</dbReference>
<dbReference type="AlphaFoldDB" id="A0A2K8ZAF3"/>
<feature type="domain" description="Galactosyltransferase C-terminal" evidence="3">
    <location>
        <begin position="169"/>
        <end position="237"/>
    </location>
</feature>
<name>A0A2K8ZAF3_9BACT</name>
<dbReference type="Gene3D" id="3.90.550.10">
    <property type="entry name" value="Spore Coat Polysaccharide Biosynthesis Protein SpsA, Chain A"/>
    <property type="match status" value="1"/>
</dbReference>
<dbReference type="EMBL" id="CP025096">
    <property type="protein sequence ID" value="AUD06858.1"/>
    <property type="molecule type" value="Genomic_DNA"/>
</dbReference>